<dbReference type="Gene3D" id="3.30.70.20">
    <property type="match status" value="1"/>
</dbReference>
<reference evidence="5 6" key="1">
    <citation type="submission" date="2018-10" db="EMBL/GenBank/DDBJ databases">
        <authorList>
            <person name="Grouzdev D.S."/>
            <person name="Krutkina M.S."/>
            <person name="Tourova T.P."/>
            <person name="Nazina T.N."/>
        </authorList>
    </citation>
    <scope>NUCLEOTIDE SEQUENCE [LARGE SCALE GENOMIC DNA]</scope>
    <source>
        <strain evidence="5 6">435</strain>
    </source>
</reference>
<protein>
    <submittedName>
        <fullName evidence="5">4Fe-4S dicluster domain-containing protein</fullName>
    </submittedName>
</protein>
<keyword evidence="3" id="KW-0411">Iron-sulfur</keyword>
<evidence type="ECO:0000259" key="4">
    <source>
        <dbReference type="PROSITE" id="PS51379"/>
    </source>
</evidence>
<accession>A0A494WX81</accession>
<dbReference type="Proteomes" id="UP000271256">
    <property type="component" value="Unassembled WGS sequence"/>
</dbReference>
<keyword evidence="1" id="KW-0479">Metal-binding</keyword>
<evidence type="ECO:0000313" key="6">
    <source>
        <dbReference type="Proteomes" id="UP000271256"/>
    </source>
</evidence>
<evidence type="ECO:0000256" key="2">
    <source>
        <dbReference type="ARBA" id="ARBA00023004"/>
    </source>
</evidence>
<dbReference type="InterPro" id="IPR017896">
    <property type="entry name" value="4Fe4S_Fe-S-bd"/>
</dbReference>
<evidence type="ECO:0000256" key="3">
    <source>
        <dbReference type="ARBA" id="ARBA00023014"/>
    </source>
</evidence>
<dbReference type="OrthoDB" id="9810688at2"/>
<proteinExistence type="predicted"/>
<organism evidence="5 6">
    <name type="scientific">Desulfofundulus salinus</name>
    <dbReference type="NCBI Taxonomy" id="2419843"/>
    <lineage>
        <taxon>Bacteria</taxon>
        <taxon>Bacillati</taxon>
        <taxon>Bacillota</taxon>
        <taxon>Clostridia</taxon>
        <taxon>Eubacteriales</taxon>
        <taxon>Peptococcaceae</taxon>
        <taxon>Desulfofundulus</taxon>
    </lineage>
</organism>
<comment type="caution">
    <text evidence="5">The sequence shown here is derived from an EMBL/GenBank/DDBJ whole genome shotgun (WGS) entry which is preliminary data.</text>
</comment>
<dbReference type="SUPFAM" id="SSF54862">
    <property type="entry name" value="4Fe-4S ferredoxins"/>
    <property type="match status" value="1"/>
</dbReference>
<gene>
    <name evidence="5" type="ORF">D7024_09150</name>
</gene>
<dbReference type="GO" id="GO:0046872">
    <property type="term" value="F:metal ion binding"/>
    <property type="evidence" value="ECO:0007669"/>
    <property type="project" value="UniProtKB-KW"/>
</dbReference>
<dbReference type="AlphaFoldDB" id="A0A494WX81"/>
<dbReference type="PROSITE" id="PS51379">
    <property type="entry name" value="4FE4S_FER_2"/>
    <property type="match status" value="1"/>
</dbReference>
<sequence length="51" mass="5582">MSCAACELECRDGGIYIDDTVHYNINLDNCTRCGRCYRACPAGAISRVPNP</sequence>
<keyword evidence="2" id="KW-0408">Iron</keyword>
<dbReference type="InterPro" id="IPR017900">
    <property type="entry name" value="4Fe4S_Fe_S_CS"/>
</dbReference>
<dbReference type="PROSITE" id="PS00198">
    <property type="entry name" value="4FE4S_FER_1"/>
    <property type="match status" value="1"/>
</dbReference>
<dbReference type="EMBL" id="RBWE01000001">
    <property type="protein sequence ID" value="RKO68149.1"/>
    <property type="molecule type" value="Genomic_DNA"/>
</dbReference>
<dbReference type="Pfam" id="PF00037">
    <property type="entry name" value="Fer4"/>
    <property type="match status" value="1"/>
</dbReference>
<feature type="domain" description="4Fe-4S ferredoxin-type" evidence="4">
    <location>
        <begin position="21"/>
        <end position="50"/>
    </location>
</feature>
<name>A0A494WX81_9FIRM</name>
<keyword evidence="6" id="KW-1185">Reference proteome</keyword>
<evidence type="ECO:0000313" key="5">
    <source>
        <dbReference type="EMBL" id="RKO68149.1"/>
    </source>
</evidence>
<evidence type="ECO:0000256" key="1">
    <source>
        <dbReference type="ARBA" id="ARBA00022723"/>
    </source>
</evidence>
<dbReference type="GO" id="GO:0051536">
    <property type="term" value="F:iron-sulfur cluster binding"/>
    <property type="evidence" value="ECO:0007669"/>
    <property type="project" value="UniProtKB-KW"/>
</dbReference>